<dbReference type="SUPFAM" id="SSF88697">
    <property type="entry name" value="PUA domain-like"/>
    <property type="match status" value="1"/>
</dbReference>
<reference evidence="9" key="1">
    <citation type="submission" date="2018-06" db="EMBL/GenBank/DDBJ databases">
        <authorList>
            <person name="Zhirakovskaya E."/>
        </authorList>
    </citation>
    <scope>NUCLEOTIDE SEQUENCE</scope>
</reference>
<dbReference type="PANTHER" id="PTHR43654:SF1">
    <property type="entry name" value="ISOPENTENYL PHOSPHATE KINASE"/>
    <property type="match status" value="1"/>
</dbReference>
<evidence type="ECO:0000256" key="5">
    <source>
        <dbReference type="ARBA" id="ARBA00022741"/>
    </source>
</evidence>
<evidence type="ECO:0000256" key="4">
    <source>
        <dbReference type="ARBA" id="ARBA00022679"/>
    </source>
</evidence>
<evidence type="ECO:0000259" key="8">
    <source>
        <dbReference type="SMART" id="SM00359"/>
    </source>
</evidence>
<dbReference type="Pfam" id="PF01472">
    <property type="entry name" value="PUA"/>
    <property type="match status" value="1"/>
</dbReference>
<dbReference type="InterPro" id="IPR041739">
    <property type="entry name" value="G5K_ProB"/>
</dbReference>
<accession>A0A3B0T9P3</accession>
<gene>
    <name evidence="9" type="ORF">MNBD_BACTEROID01-673</name>
</gene>
<dbReference type="PANTHER" id="PTHR43654">
    <property type="entry name" value="GLUTAMATE 5-KINASE"/>
    <property type="match status" value="1"/>
</dbReference>
<dbReference type="HAMAP" id="MF_00456">
    <property type="entry name" value="ProB"/>
    <property type="match status" value="1"/>
</dbReference>
<dbReference type="GO" id="GO:0004349">
    <property type="term" value="F:glutamate 5-kinase activity"/>
    <property type="evidence" value="ECO:0007669"/>
    <property type="project" value="UniProtKB-EC"/>
</dbReference>
<dbReference type="GO" id="GO:0005829">
    <property type="term" value="C:cytosol"/>
    <property type="evidence" value="ECO:0007669"/>
    <property type="project" value="TreeGrafter"/>
</dbReference>
<evidence type="ECO:0000256" key="1">
    <source>
        <dbReference type="ARBA" id="ARBA00022490"/>
    </source>
</evidence>
<dbReference type="GO" id="GO:0005524">
    <property type="term" value="F:ATP binding"/>
    <property type="evidence" value="ECO:0007669"/>
    <property type="project" value="UniProtKB-KW"/>
</dbReference>
<dbReference type="NCBIfam" id="TIGR01027">
    <property type="entry name" value="proB"/>
    <property type="match status" value="1"/>
</dbReference>
<dbReference type="PROSITE" id="PS50890">
    <property type="entry name" value="PUA"/>
    <property type="match status" value="1"/>
</dbReference>
<dbReference type="InterPro" id="IPR005715">
    <property type="entry name" value="Glu_5kinase/COase_Synthase"/>
</dbReference>
<dbReference type="GO" id="GO:0003723">
    <property type="term" value="F:RNA binding"/>
    <property type="evidence" value="ECO:0007669"/>
    <property type="project" value="InterPro"/>
</dbReference>
<organism evidence="9">
    <name type="scientific">hydrothermal vent metagenome</name>
    <dbReference type="NCBI Taxonomy" id="652676"/>
    <lineage>
        <taxon>unclassified sequences</taxon>
        <taxon>metagenomes</taxon>
        <taxon>ecological metagenomes</taxon>
    </lineage>
</organism>
<keyword evidence="3" id="KW-0641">Proline biosynthesis</keyword>
<evidence type="ECO:0000313" key="9">
    <source>
        <dbReference type="EMBL" id="VAW15411.1"/>
    </source>
</evidence>
<proteinExistence type="inferred from homology"/>
<dbReference type="Gene3D" id="2.30.130.10">
    <property type="entry name" value="PUA domain"/>
    <property type="match status" value="1"/>
</dbReference>
<dbReference type="SMART" id="SM00359">
    <property type="entry name" value="PUA"/>
    <property type="match status" value="1"/>
</dbReference>
<dbReference type="AlphaFoldDB" id="A0A3B0T9P3"/>
<dbReference type="InterPro" id="IPR002478">
    <property type="entry name" value="PUA"/>
</dbReference>
<dbReference type="EC" id="2.7.2.11" evidence="9"/>
<keyword evidence="4 9" id="KW-0808">Transferase</keyword>
<protein>
    <submittedName>
        <fullName evidence="9">Glutamate 5-kinase / RNA-binding C-terminal domain PUA</fullName>
        <ecNumber evidence="9">2.7.2.11</ecNumber>
    </submittedName>
</protein>
<dbReference type="Pfam" id="PF00696">
    <property type="entry name" value="AA_kinase"/>
    <property type="match status" value="1"/>
</dbReference>
<feature type="domain" description="PUA" evidence="8">
    <location>
        <begin position="280"/>
        <end position="360"/>
    </location>
</feature>
<dbReference type="CDD" id="cd04242">
    <property type="entry name" value="AAK_G5K_ProB"/>
    <property type="match status" value="1"/>
</dbReference>
<evidence type="ECO:0000256" key="2">
    <source>
        <dbReference type="ARBA" id="ARBA00022605"/>
    </source>
</evidence>
<evidence type="ECO:0000256" key="6">
    <source>
        <dbReference type="ARBA" id="ARBA00022777"/>
    </source>
</evidence>
<keyword evidence="5" id="KW-0547">Nucleotide-binding</keyword>
<sequence length="375" mass="41089">MELKYKKITVKIGSNVLTKECGTLNEVQIAHLVDQIATLHKSGVEVIVVSSGAVAAGKTILKKLKKSDAVTSRQIWSALGQVKLINLYTELFKGHGINCAQVLTTKDNFSSRGHYLNMKSCINSLLENNVIPIVNENDTISVNELMFTDNDELSGLIASMANSDGLIILSNVDGVYDGDPKVAGARLIPKIQNNGFEPEDLISPQLSGFGRGGMVTKFRISRKVAKGGIGVHIANGTKKNILVDLLDKNTEVAHTHFVPEEKSTSNVKKWIAYSDSFSKGHLVINEGACKALFSDKAVSLLPVGVIQVKGAFKKGDLVKIYNEQDTFIGIGKAQYDSDRIRDEKLNVPKGANREKQKPVIHYDYLYLEDIKFNSE</sequence>
<keyword evidence="1" id="KW-0963">Cytoplasm</keyword>
<dbReference type="InterPro" id="IPR015947">
    <property type="entry name" value="PUA-like_sf"/>
</dbReference>
<name>A0A3B0T9P3_9ZZZZ</name>
<dbReference type="InterPro" id="IPR001057">
    <property type="entry name" value="Glu/AcGlu_kinase"/>
</dbReference>
<dbReference type="Gene3D" id="3.40.1160.10">
    <property type="entry name" value="Acetylglutamate kinase-like"/>
    <property type="match status" value="2"/>
</dbReference>
<dbReference type="CDD" id="cd21157">
    <property type="entry name" value="PUA_G5K"/>
    <property type="match status" value="1"/>
</dbReference>
<dbReference type="EMBL" id="UOEP01000047">
    <property type="protein sequence ID" value="VAW15411.1"/>
    <property type="molecule type" value="Genomic_DNA"/>
</dbReference>
<dbReference type="InterPro" id="IPR011529">
    <property type="entry name" value="Glu_5kinase"/>
</dbReference>
<dbReference type="InterPro" id="IPR001048">
    <property type="entry name" value="Asp/Glu/Uridylate_kinase"/>
</dbReference>
<dbReference type="PRINTS" id="PR00474">
    <property type="entry name" value="GLU5KINASE"/>
</dbReference>
<evidence type="ECO:0000256" key="3">
    <source>
        <dbReference type="ARBA" id="ARBA00022650"/>
    </source>
</evidence>
<keyword evidence="7" id="KW-0067">ATP-binding</keyword>
<dbReference type="PIRSF" id="PIRSF000729">
    <property type="entry name" value="GK"/>
    <property type="match status" value="1"/>
</dbReference>
<keyword evidence="6 9" id="KW-0418">Kinase</keyword>
<dbReference type="InterPro" id="IPR036393">
    <property type="entry name" value="AceGlu_kinase-like_sf"/>
</dbReference>
<dbReference type="GO" id="GO:0008652">
    <property type="term" value="P:amino acid biosynthetic process"/>
    <property type="evidence" value="ECO:0007669"/>
    <property type="project" value="UniProtKB-KW"/>
</dbReference>
<dbReference type="InterPro" id="IPR036974">
    <property type="entry name" value="PUA_sf"/>
</dbReference>
<evidence type="ECO:0000256" key="7">
    <source>
        <dbReference type="ARBA" id="ARBA00022840"/>
    </source>
</evidence>
<keyword evidence="2" id="KW-0028">Amino-acid biosynthesis</keyword>
<dbReference type="SUPFAM" id="SSF53633">
    <property type="entry name" value="Carbamate kinase-like"/>
    <property type="match status" value="1"/>
</dbReference>
<dbReference type="FunFam" id="3.40.1160.10:FF:000040">
    <property type="entry name" value="Glutamate 5-kinase"/>
    <property type="match status" value="1"/>
</dbReference>